<dbReference type="EMBL" id="WACR01000001">
    <property type="protein sequence ID" value="KAB1066163.1"/>
    <property type="molecule type" value="Genomic_DNA"/>
</dbReference>
<keyword evidence="3 7" id="KW-0812">Transmembrane</keyword>
<dbReference type="InterPro" id="IPR003838">
    <property type="entry name" value="ABC3_permease_C"/>
</dbReference>
<sequence>MSSFIKQNTIISLKAIKGQKLRSSLTVLIIAFGIMALVGILTATDALKASISDQFSSMGANSFTIEQLPNTRIRRGGERIEGSRPISIKEASQFISRFDHPSILSVSFRANSSAIAKRKDYETNPNIQVTGSDENYLSVKGYDLEYGRNFTHTEVEQGRHVCIIGSEIKEKLFPNSQATGNEIKIENVKYEVVGVLKEKGSSMGFSGDRNIFIPLKTARMYFASGYTSFDIHVMSSSPVEMEVAVQEAMGTMRIIRKDDLKSPESFRIRRSDSLSQRLIENIQVVTIVASIIGIITLFGAAIGLMNIMLVSVTERTREIGVRKALGAKASIILQQFLIEALTICLLGGFVGILFGVGAGNAVTVLTEAPFVIPWTWISLGIILCLFTGVIAGFYPAKKASSLDPIDALRYE</sequence>
<feature type="domain" description="MacB-like periplasmic core" evidence="9">
    <location>
        <begin position="23"/>
        <end position="247"/>
    </location>
</feature>
<dbReference type="Pfam" id="PF12704">
    <property type="entry name" value="MacB_PCD"/>
    <property type="match status" value="1"/>
</dbReference>
<evidence type="ECO:0000259" key="8">
    <source>
        <dbReference type="Pfam" id="PF02687"/>
    </source>
</evidence>
<dbReference type="InterPro" id="IPR025857">
    <property type="entry name" value="MacB_PCD"/>
</dbReference>
<evidence type="ECO:0000256" key="6">
    <source>
        <dbReference type="ARBA" id="ARBA00038076"/>
    </source>
</evidence>
<dbReference type="RefSeq" id="WP_151166151.1">
    <property type="nucleotide sequence ID" value="NZ_WACR01000001.1"/>
</dbReference>
<evidence type="ECO:0000256" key="5">
    <source>
        <dbReference type="ARBA" id="ARBA00023136"/>
    </source>
</evidence>
<protein>
    <submittedName>
        <fullName evidence="10">FtsX-like permease family protein</fullName>
    </submittedName>
</protein>
<dbReference type="PANTHER" id="PTHR30572:SF4">
    <property type="entry name" value="ABC TRANSPORTER PERMEASE YTRF"/>
    <property type="match status" value="1"/>
</dbReference>
<evidence type="ECO:0000256" key="1">
    <source>
        <dbReference type="ARBA" id="ARBA00004651"/>
    </source>
</evidence>
<gene>
    <name evidence="10" type="ORF">F3059_01440</name>
</gene>
<reference evidence="10 11" key="1">
    <citation type="submission" date="2019-09" db="EMBL/GenBank/DDBJ databases">
        <title>Genomes of Cryomorphaceae.</title>
        <authorList>
            <person name="Bowman J.P."/>
        </authorList>
    </citation>
    <scope>NUCLEOTIDE SEQUENCE [LARGE SCALE GENOMIC DNA]</scope>
    <source>
        <strain evidence="10 11">KCTC 52047</strain>
    </source>
</reference>
<keyword evidence="11" id="KW-1185">Reference proteome</keyword>
<dbReference type="OrthoDB" id="9770036at2"/>
<dbReference type="Pfam" id="PF02687">
    <property type="entry name" value="FtsX"/>
    <property type="match status" value="1"/>
</dbReference>
<name>A0A6N6MCA5_9FLAO</name>
<keyword evidence="4 7" id="KW-1133">Transmembrane helix</keyword>
<evidence type="ECO:0000313" key="11">
    <source>
        <dbReference type="Proteomes" id="UP000435357"/>
    </source>
</evidence>
<dbReference type="InterPro" id="IPR050250">
    <property type="entry name" value="Macrolide_Exporter_MacB"/>
</dbReference>
<dbReference type="PANTHER" id="PTHR30572">
    <property type="entry name" value="MEMBRANE COMPONENT OF TRANSPORTER-RELATED"/>
    <property type="match status" value="1"/>
</dbReference>
<feature type="domain" description="ABC3 transporter permease C-terminal" evidence="8">
    <location>
        <begin position="291"/>
        <end position="404"/>
    </location>
</feature>
<evidence type="ECO:0000256" key="2">
    <source>
        <dbReference type="ARBA" id="ARBA00022475"/>
    </source>
</evidence>
<evidence type="ECO:0000256" key="4">
    <source>
        <dbReference type="ARBA" id="ARBA00022989"/>
    </source>
</evidence>
<proteinExistence type="inferred from homology"/>
<dbReference type="AlphaFoldDB" id="A0A6N6MCA5"/>
<dbReference type="Proteomes" id="UP000435357">
    <property type="component" value="Unassembled WGS sequence"/>
</dbReference>
<keyword evidence="2" id="KW-1003">Cell membrane</keyword>
<evidence type="ECO:0000259" key="9">
    <source>
        <dbReference type="Pfam" id="PF12704"/>
    </source>
</evidence>
<feature type="transmembrane region" description="Helical" evidence="7">
    <location>
        <begin position="284"/>
        <end position="310"/>
    </location>
</feature>
<feature type="transmembrane region" description="Helical" evidence="7">
    <location>
        <begin position="21"/>
        <end position="43"/>
    </location>
</feature>
<dbReference type="GO" id="GO:0022857">
    <property type="term" value="F:transmembrane transporter activity"/>
    <property type="evidence" value="ECO:0007669"/>
    <property type="project" value="TreeGrafter"/>
</dbReference>
<organism evidence="10 11">
    <name type="scientific">Salibacter halophilus</name>
    <dbReference type="NCBI Taxonomy" id="1803916"/>
    <lineage>
        <taxon>Bacteria</taxon>
        <taxon>Pseudomonadati</taxon>
        <taxon>Bacteroidota</taxon>
        <taxon>Flavobacteriia</taxon>
        <taxon>Flavobacteriales</taxon>
        <taxon>Salibacteraceae</taxon>
        <taxon>Salibacter</taxon>
    </lineage>
</organism>
<dbReference type="GO" id="GO:0005886">
    <property type="term" value="C:plasma membrane"/>
    <property type="evidence" value="ECO:0007669"/>
    <property type="project" value="UniProtKB-SubCell"/>
</dbReference>
<comment type="similarity">
    <text evidence="6">Belongs to the ABC-4 integral membrane protein family.</text>
</comment>
<keyword evidence="5 7" id="KW-0472">Membrane</keyword>
<feature type="transmembrane region" description="Helical" evidence="7">
    <location>
        <begin position="374"/>
        <end position="394"/>
    </location>
</feature>
<accession>A0A6N6MCA5</accession>
<comment type="caution">
    <text evidence="10">The sequence shown here is derived from an EMBL/GenBank/DDBJ whole genome shotgun (WGS) entry which is preliminary data.</text>
</comment>
<evidence type="ECO:0000256" key="7">
    <source>
        <dbReference type="SAM" id="Phobius"/>
    </source>
</evidence>
<evidence type="ECO:0000256" key="3">
    <source>
        <dbReference type="ARBA" id="ARBA00022692"/>
    </source>
</evidence>
<comment type="subcellular location">
    <subcellularLocation>
        <location evidence="1">Cell membrane</location>
        <topology evidence="1">Multi-pass membrane protein</topology>
    </subcellularLocation>
</comment>
<feature type="transmembrane region" description="Helical" evidence="7">
    <location>
        <begin position="331"/>
        <end position="354"/>
    </location>
</feature>
<evidence type="ECO:0000313" key="10">
    <source>
        <dbReference type="EMBL" id="KAB1066163.1"/>
    </source>
</evidence>